<evidence type="ECO:0000256" key="1">
    <source>
        <dbReference type="SAM" id="MobiDB-lite"/>
    </source>
</evidence>
<feature type="compositionally biased region" description="Polar residues" evidence="1">
    <location>
        <begin position="75"/>
        <end position="85"/>
    </location>
</feature>
<name>A0A8H5FXK5_9AGAR</name>
<feature type="region of interest" description="Disordered" evidence="1">
    <location>
        <begin position="336"/>
        <end position="449"/>
    </location>
</feature>
<feature type="compositionally biased region" description="Low complexity" evidence="1">
    <location>
        <begin position="274"/>
        <end position="286"/>
    </location>
</feature>
<evidence type="ECO:0000313" key="2">
    <source>
        <dbReference type="EMBL" id="KAF5352901.1"/>
    </source>
</evidence>
<feature type="compositionally biased region" description="Polar residues" evidence="1">
    <location>
        <begin position="403"/>
        <end position="414"/>
    </location>
</feature>
<comment type="caution">
    <text evidence="2">The sequence shown here is derived from an EMBL/GenBank/DDBJ whole genome shotgun (WGS) entry which is preliminary data.</text>
</comment>
<feature type="compositionally biased region" description="Basic and acidic residues" evidence="1">
    <location>
        <begin position="361"/>
        <end position="383"/>
    </location>
</feature>
<feature type="compositionally biased region" description="Low complexity" evidence="1">
    <location>
        <begin position="234"/>
        <end position="245"/>
    </location>
</feature>
<accession>A0A8H5FXK5</accession>
<feature type="compositionally biased region" description="Polar residues" evidence="1">
    <location>
        <begin position="200"/>
        <end position="210"/>
    </location>
</feature>
<reference evidence="2 3" key="1">
    <citation type="journal article" date="2020" name="ISME J.">
        <title>Uncovering the hidden diversity of litter-decomposition mechanisms in mushroom-forming fungi.</title>
        <authorList>
            <person name="Floudas D."/>
            <person name="Bentzer J."/>
            <person name="Ahren D."/>
            <person name="Johansson T."/>
            <person name="Persson P."/>
            <person name="Tunlid A."/>
        </authorList>
    </citation>
    <scope>NUCLEOTIDE SEQUENCE [LARGE SCALE GENOMIC DNA]</scope>
    <source>
        <strain evidence="2 3">CBS 291.85</strain>
    </source>
</reference>
<protein>
    <submittedName>
        <fullName evidence="2">Uncharacterized protein</fullName>
    </submittedName>
</protein>
<dbReference type="EMBL" id="JAACJM010000065">
    <property type="protein sequence ID" value="KAF5352901.1"/>
    <property type="molecule type" value="Genomic_DNA"/>
</dbReference>
<sequence length="507" mass="55419">MDYRATSLLPLTDLTNVALDGPEKTSQHLPAANDNTDVVSPDATDENDNRPPFYRILGIHSVFSSPQHDGVGRNSFRSSSSTTYYDNDGDNDLDHASGIPRLPAMPLVLCDDISFYDWMTMNTSVILVPGPEYLDNDDHDNIACIPHRLALDTEYDGADDHDIDATICVTQGIPPSSTPFEDSTLSASGASHSVDRARTPSPTGSFTSAPLPNPHPATRSQTPTLRDRAERPSSRPSSMLMMHPSGELLVPPHPHAPAGPRSPGHGQLAHSPGSTQSPPSQYHQPPSRTPSPRTPVLDLNFATSTESTLNGKHDGHVDVLDGTGSLRRLQDIGNGHKKLDNEEEDAQTPIKPSAKALGKRKIVEAPTHDSTVHERTENSEERSGWGGVEVDQDGEIGMFKTNGEYTANDGSSIHESYDGKGRLESEDWDDKSSLYGAGDDSESDDSRDRAEYDRNRWILKHMMHPPVHFVYDAVAERTKEWLKEGMKGIEIQKESEMKNKETAVVGG</sequence>
<dbReference type="Proteomes" id="UP000559256">
    <property type="component" value="Unassembled WGS sequence"/>
</dbReference>
<organism evidence="2 3">
    <name type="scientific">Tetrapyrgos nigripes</name>
    <dbReference type="NCBI Taxonomy" id="182062"/>
    <lineage>
        <taxon>Eukaryota</taxon>
        <taxon>Fungi</taxon>
        <taxon>Dikarya</taxon>
        <taxon>Basidiomycota</taxon>
        <taxon>Agaricomycotina</taxon>
        <taxon>Agaricomycetes</taxon>
        <taxon>Agaricomycetidae</taxon>
        <taxon>Agaricales</taxon>
        <taxon>Marasmiineae</taxon>
        <taxon>Marasmiaceae</taxon>
        <taxon>Tetrapyrgos</taxon>
    </lineage>
</organism>
<dbReference type="AlphaFoldDB" id="A0A8H5FXK5"/>
<feature type="compositionally biased region" description="Basic and acidic residues" evidence="1">
    <location>
        <begin position="415"/>
        <end position="425"/>
    </location>
</feature>
<proteinExistence type="predicted"/>
<keyword evidence="3" id="KW-1185">Reference proteome</keyword>
<feature type="compositionally biased region" description="Polar residues" evidence="1">
    <location>
        <begin position="174"/>
        <end position="191"/>
    </location>
</feature>
<feature type="region of interest" description="Disordered" evidence="1">
    <location>
        <begin position="174"/>
        <end position="298"/>
    </location>
</feature>
<feature type="region of interest" description="Disordered" evidence="1">
    <location>
        <begin position="20"/>
        <end position="47"/>
    </location>
</feature>
<evidence type="ECO:0000313" key="3">
    <source>
        <dbReference type="Proteomes" id="UP000559256"/>
    </source>
</evidence>
<gene>
    <name evidence="2" type="ORF">D9758_007865</name>
</gene>
<feature type="region of interest" description="Disordered" evidence="1">
    <location>
        <begin position="67"/>
        <end position="89"/>
    </location>
</feature>